<dbReference type="Gene3D" id="3.60.10.10">
    <property type="entry name" value="Endonuclease/exonuclease/phosphatase"/>
    <property type="match status" value="1"/>
</dbReference>
<dbReference type="EMBL" id="KQ976777">
    <property type="protein sequence ID" value="KYN08433.1"/>
    <property type="molecule type" value="Genomic_DNA"/>
</dbReference>
<evidence type="ECO:0000313" key="3">
    <source>
        <dbReference type="Proteomes" id="UP000078542"/>
    </source>
</evidence>
<gene>
    <name evidence="2" type="ORF">ALC62_00587</name>
</gene>
<dbReference type="Proteomes" id="UP000078542">
    <property type="component" value="Unassembled WGS sequence"/>
</dbReference>
<feature type="non-terminal residue" evidence="2">
    <location>
        <position position="1"/>
    </location>
</feature>
<dbReference type="InterPro" id="IPR036691">
    <property type="entry name" value="Endo/exonu/phosph_ase_sf"/>
</dbReference>
<dbReference type="AlphaFoldDB" id="A0A151IQV4"/>
<dbReference type="STRING" id="456900.A0A151IQV4"/>
<keyword evidence="3" id="KW-1185">Reference proteome</keyword>
<proteinExistence type="predicted"/>
<evidence type="ECO:0000313" key="2">
    <source>
        <dbReference type="EMBL" id="KYN08433.1"/>
    </source>
</evidence>
<sequence length="316" mass="38452">KAMRKEFREMKEQIRKDMEDANNKQIKKLEKWKNKQQREVEKWKNEQKQRIEEWRKEERKLMQDVQRENRDLRERVKELEKYRLEQEKKERRCNIVIKGAEVENKPVRQAVKEVLEKIGEEKNVNVIDAFKIRNEIIVAKISSTEEKSVIMRNRAKLRGTNVYDDDLTKYERERQSRLRVWANDRRKDGINARVKYGKVVMNGKEYVWDDCEKRMREKGVKKNEIIGIFWNVAGVKNKRTEFWKYIEEFDIVGLLETWVDEKEWENMKQRLSKGWKWRYQEAKREKKKGRAVGGIITGVREGIEEEEVDTEEREGI</sequence>
<organism evidence="2 3">
    <name type="scientific">Cyphomyrmex costatus</name>
    <dbReference type="NCBI Taxonomy" id="456900"/>
    <lineage>
        <taxon>Eukaryota</taxon>
        <taxon>Metazoa</taxon>
        <taxon>Ecdysozoa</taxon>
        <taxon>Arthropoda</taxon>
        <taxon>Hexapoda</taxon>
        <taxon>Insecta</taxon>
        <taxon>Pterygota</taxon>
        <taxon>Neoptera</taxon>
        <taxon>Endopterygota</taxon>
        <taxon>Hymenoptera</taxon>
        <taxon>Apocrita</taxon>
        <taxon>Aculeata</taxon>
        <taxon>Formicoidea</taxon>
        <taxon>Formicidae</taxon>
        <taxon>Myrmicinae</taxon>
        <taxon>Cyphomyrmex</taxon>
    </lineage>
</organism>
<feature type="coiled-coil region" evidence="1">
    <location>
        <begin position="4"/>
        <end position="92"/>
    </location>
</feature>
<keyword evidence="1" id="KW-0175">Coiled coil</keyword>
<evidence type="ECO:0000256" key="1">
    <source>
        <dbReference type="SAM" id="Coils"/>
    </source>
</evidence>
<protein>
    <submittedName>
        <fullName evidence="2">Uncharacterized protein</fullName>
    </submittedName>
</protein>
<accession>A0A151IQV4</accession>
<reference evidence="2 3" key="1">
    <citation type="submission" date="2016-03" db="EMBL/GenBank/DDBJ databases">
        <title>Cyphomyrmex costatus WGS genome.</title>
        <authorList>
            <person name="Nygaard S."/>
            <person name="Hu H."/>
            <person name="Boomsma J."/>
            <person name="Zhang G."/>
        </authorList>
    </citation>
    <scope>NUCLEOTIDE SEQUENCE [LARGE SCALE GENOMIC DNA]</scope>
    <source>
        <strain evidence="2">MS0001</strain>
        <tissue evidence="2">Whole body</tissue>
    </source>
</reference>
<name>A0A151IQV4_9HYME</name>